<reference evidence="3" key="1">
    <citation type="submission" date="2023-08" db="EMBL/GenBank/DDBJ databases">
        <authorList>
            <person name="Chen Y."/>
            <person name="Shah S."/>
            <person name="Dougan E. K."/>
            <person name="Thang M."/>
            <person name="Chan C."/>
        </authorList>
    </citation>
    <scope>NUCLEOTIDE SEQUENCE</scope>
</reference>
<dbReference type="InterPro" id="IPR003781">
    <property type="entry name" value="CoA-bd"/>
</dbReference>
<name>A0AA36JCV9_9DINO</name>
<comment type="caution">
    <text evidence="3">The sequence shown here is derived from an EMBL/GenBank/DDBJ whole genome shotgun (WGS) entry which is preliminary data.</text>
</comment>
<feature type="non-terminal residue" evidence="3">
    <location>
        <position position="1"/>
    </location>
</feature>
<dbReference type="SUPFAM" id="SSF51735">
    <property type="entry name" value="NAD(P)-binding Rossmann-fold domains"/>
    <property type="match status" value="1"/>
</dbReference>
<dbReference type="Gene3D" id="3.90.950.10">
    <property type="match status" value="1"/>
</dbReference>
<dbReference type="PANTHER" id="PTHR43213:SF4">
    <property type="entry name" value="7-METHYL-GTP PYROPHOSPHATASE"/>
    <property type="match status" value="1"/>
</dbReference>
<dbReference type="InterPro" id="IPR029001">
    <property type="entry name" value="ITPase-like_fam"/>
</dbReference>
<accession>A0AA36JCV9</accession>
<keyword evidence="4" id="KW-1185">Reference proteome</keyword>
<dbReference type="HAMAP" id="MF_00528">
    <property type="entry name" value="Maf"/>
    <property type="match status" value="1"/>
</dbReference>
<feature type="domain" description="CoA-binding" evidence="2">
    <location>
        <begin position="233"/>
        <end position="322"/>
    </location>
</feature>
<dbReference type="InterPro" id="IPR003697">
    <property type="entry name" value="Maf-like"/>
</dbReference>
<dbReference type="Proteomes" id="UP001178507">
    <property type="component" value="Unassembled WGS sequence"/>
</dbReference>
<proteinExistence type="inferred from homology"/>
<dbReference type="PANTHER" id="PTHR43213">
    <property type="entry name" value="BIFUNCTIONAL DTTP/UTP PYROPHOSPHATASE/METHYLTRANSFERASE PROTEIN-RELATED"/>
    <property type="match status" value="1"/>
</dbReference>
<organism evidence="3 4">
    <name type="scientific">Effrenium voratum</name>
    <dbReference type="NCBI Taxonomy" id="2562239"/>
    <lineage>
        <taxon>Eukaryota</taxon>
        <taxon>Sar</taxon>
        <taxon>Alveolata</taxon>
        <taxon>Dinophyceae</taxon>
        <taxon>Suessiales</taxon>
        <taxon>Symbiodiniaceae</taxon>
        <taxon>Effrenium</taxon>
    </lineage>
</organism>
<dbReference type="SUPFAM" id="SSF52972">
    <property type="entry name" value="ITPase-like"/>
    <property type="match status" value="1"/>
</dbReference>
<dbReference type="EMBL" id="CAUJNA010003516">
    <property type="protein sequence ID" value="CAJ1403907.1"/>
    <property type="molecule type" value="Genomic_DNA"/>
</dbReference>
<sequence length="352" mass="38081">ASGFCLAAASASAAHARRGQGCRMRAGRAELLLGSASQPRRQLLTEAGLRFEVRRPDIDEKGLGDRAGDPEKLVRQLAEAKADALLPTLEGEQRLLLTADQVVTFRGAIREKPKDLAEAEAFLRSYAGDCCRTVGALCLHDAAADLRMVGTQKAEVHFAPELAEEDVLRGILSEEVLNCAGALMVEHPVVQENVEKVEGGLDSVMGLSLQLLEDLQERLEAWRGRLARFGPVLGRPLRRWAVVGDVLNPAKPAARVARRLEEAGRTVLKVSPYDKTGACFGKLEDVPEVDALNLIISPKLGEEVLEDAKKLGIRYVFIQPGADAEFVVRRAESLGLTVQCGCVLVSDLPPLD</sequence>
<evidence type="ECO:0000313" key="4">
    <source>
        <dbReference type="Proteomes" id="UP001178507"/>
    </source>
</evidence>
<protein>
    <recommendedName>
        <fullName evidence="2">CoA-binding domain-containing protein</fullName>
    </recommendedName>
</protein>
<dbReference type="AlphaFoldDB" id="A0AA36JCV9"/>
<dbReference type="Pfam" id="PF13380">
    <property type="entry name" value="CoA_binding_2"/>
    <property type="match status" value="1"/>
</dbReference>
<dbReference type="Gene3D" id="3.40.50.720">
    <property type="entry name" value="NAD(P)-binding Rossmann-like Domain"/>
    <property type="match status" value="1"/>
</dbReference>
<evidence type="ECO:0000259" key="2">
    <source>
        <dbReference type="SMART" id="SM00881"/>
    </source>
</evidence>
<evidence type="ECO:0000313" key="3">
    <source>
        <dbReference type="EMBL" id="CAJ1403907.1"/>
    </source>
</evidence>
<dbReference type="GO" id="GO:0047429">
    <property type="term" value="F:nucleoside triphosphate diphosphatase activity"/>
    <property type="evidence" value="ECO:0007669"/>
    <property type="project" value="InterPro"/>
</dbReference>
<gene>
    <name evidence="3" type="ORF">EVOR1521_LOCUS26470</name>
</gene>
<keyword evidence="1" id="KW-0378">Hydrolase</keyword>
<dbReference type="InterPro" id="IPR036291">
    <property type="entry name" value="NAD(P)-bd_dom_sf"/>
</dbReference>
<evidence type="ECO:0000256" key="1">
    <source>
        <dbReference type="ARBA" id="ARBA00022801"/>
    </source>
</evidence>
<dbReference type="Pfam" id="PF02545">
    <property type="entry name" value="Maf"/>
    <property type="match status" value="1"/>
</dbReference>
<dbReference type="SMART" id="SM00881">
    <property type="entry name" value="CoA_binding"/>
    <property type="match status" value="1"/>
</dbReference>